<dbReference type="InterPro" id="IPR003749">
    <property type="entry name" value="ThiS/MoaD-like"/>
</dbReference>
<gene>
    <name evidence="1" type="primary">thiS</name>
    <name evidence="1" type="ORF">GCM10022419_039990</name>
</gene>
<comment type="caution">
    <text evidence="1">The sequence shown here is derived from an EMBL/GenBank/DDBJ whole genome shotgun (WGS) entry which is preliminary data.</text>
</comment>
<evidence type="ECO:0000313" key="2">
    <source>
        <dbReference type="Proteomes" id="UP001500630"/>
    </source>
</evidence>
<proteinExistence type="predicted"/>
<dbReference type="Gene3D" id="3.10.20.30">
    <property type="match status" value="1"/>
</dbReference>
<reference evidence="2" key="1">
    <citation type="journal article" date="2019" name="Int. J. Syst. Evol. Microbiol.">
        <title>The Global Catalogue of Microorganisms (GCM) 10K type strain sequencing project: providing services to taxonomists for standard genome sequencing and annotation.</title>
        <authorList>
            <consortium name="The Broad Institute Genomics Platform"/>
            <consortium name="The Broad Institute Genome Sequencing Center for Infectious Disease"/>
            <person name="Wu L."/>
            <person name="Ma J."/>
        </authorList>
    </citation>
    <scope>NUCLEOTIDE SEQUENCE [LARGE SCALE GENOMIC DNA]</scope>
    <source>
        <strain evidence="2">JCM 17326</strain>
    </source>
</reference>
<keyword evidence="2" id="KW-1185">Reference proteome</keyword>
<dbReference type="EMBL" id="BAABDQ010000007">
    <property type="protein sequence ID" value="GAA3555578.1"/>
    <property type="molecule type" value="Genomic_DNA"/>
</dbReference>
<dbReference type="PANTHER" id="PTHR34472:SF1">
    <property type="entry name" value="SULFUR CARRIER PROTEIN THIS"/>
    <property type="match status" value="1"/>
</dbReference>
<dbReference type="CDD" id="cd00565">
    <property type="entry name" value="Ubl_ThiS"/>
    <property type="match status" value="1"/>
</dbReference>
<dbReference type="NCBIfam" id="TIGR01683">
    <property type="entry name" value="thiS"/>
    <property type="match status" value="1"/>
</dbReference>
<accession>A0ABP6WUN1</accession>
<sequence length="76" mass="7959">MLTREISGYFMNVTINGAAHEVADGTTVAQAVRTLTTATTGVAVAVNDEVVTRSTWETTVLGDSDRMEVLTAVQGG</sequence>
<dbReference type="Pfam" id="PF02597">
    <property type="entry name" value="ThiS"/>
    <property type="match status" value="1"/>
</dbReference>
<dbReference type="InterPro" id="IPR010035">
    <property type="entry name" value="Thi_S"/>
</dbReference>
<evidence type="ECO:0000313" key="1">
    <source>
        <dbReference type="EMBL" id="GAA3555578.1"/>
    </source>
</evidence>
<dbReference type="Proteomes" id="UP001500630">
    <property type="component" value="Unassembled WGS sequence"/>
</dbReference>
<dbReference type="SUPFAM" id="SSF54285">
    <property type="entry name" value="MoaD/ThiS"/>
    <property type="match status" value="1"/>
</dbReference>
<organism evidence="1 2">
    <name type="scientific">Nonomuraea rosea</name>
    <dbReference type="NCBI Taxonomy" id="638574"/>
    <lineage>
        <taxon>Bacteria</taxon>
        <taxon>Bacillati</taxon>
        <taxon>Actinomycetota</taxon>
        <taxon>Actinomycetes</taxon>
        <taxon>Streptosporangiales</taxon>
        <taxon>Streptosporangiaceae</taxon>
        <taxon>Nonomuraea</taxon>
    </lineage>
</organism>
<name>A0ABP6WUN1_9ACTN</name>
<dbReference type="InterPro" id="IPR016155">
    <property type="entry name" value="Mopterin_synth/thiamin_S_b"/>
</dbReference>
<protein>
    <submittedName>
        <fullName evidence="1">Sulfur carrier protein ThiS</fullName>
    </submittedName>
</protein>
<dbReference type="InterPro" id="IPR012675">
    <property type="entry name" value="Beta-grasp_dom_sf"/>
</dbReference>
<dbReference type="PANTHER" id="PTHR34472">
    <property type="entry name" value="SULFUR CARRIER PROTEIN THIS"/>
    <property type="match status" value="1"/>
</dbReference>